<gene>
    <name evidence="2" type="ORF">TSAR_013766</name>
</gene>
<name>A0A232FNG1_9HYME</name>
<feature type="region of interest" description="Disordered" evidence="1">
    <location>
        <begin position="1"/>
        <end position="26"/>
    </location>
</feature>
<comment type="caution">
    <text evidence="2">The sequence shown here is derived from an EMBL/GenBank/DDBJ whole genome shotgun (WGS) entry which is preliminary data.</text>
</comment>
<keyword evidence="3" id="KW-1185">Reference proteome</keyword>
<evidence type="ECO:0000256" key="1">
    <source>
        <dbReference type="SAM" id="MobiDB-lite"/>
    </source>
</evidence>
<proteinExistence type="predicted"/>
<evidence type="ECO:0000313" key="3">
    <source>
        <dbReference type="Proteomes" id="UP000215335"/>
    </source>
</evidence>
<dbReference type="Proteomes" id="UP000215335">
    <property type="component" value="Unassembled WGS sequence"/>
</dbReference>
<evidence type="ECO:0000313" key="2">
    <source>
        <dbReference type="EMBL" id="OXU31998.1"/>
    </source>
</evidence>
<reference evidence="2 3" key="1">
    <citation type="journal article" date="2017" name="Curr. Biol.">
        <title>The Evolution of Venom by Co-option of Single-Copy Genes.</title>
        <authorList>
            <person name="Martinson E.O."/>
            <person name="Mrinalini"/>
            <person name="Kelkar Y.D."/>
            <person name="Chang C.H."/>
            <person name="Werren J.H."/>
        </authorList>
    </citation>
    <scope>NUCLEOTIDE SEQUENCE [LARGE SCALE GENOMIC DNA]</scope>
    <source>
        <strain evidence="2 3">Alberta</strain>
        <tissue evidence="2">Whole body</tissue>
    </source>
</reference>
<dbReference type="AlphaFoldDB" id="A0A232FNG1"/>
<dbReference type="EMBL" id="NNAY01000013">
    <property type="protein sequence ID" value="OXU31998.1"/>
    <property type="molecule type" value="Genomic_DNA"/>
</dbReference>
<accession>A0A232FNG1</accession>
<organism evidence="2 3">
    <name type="scientific">Trichomalopsis sarcophagae</name>
    <dbReference type="NCBI Taxonomy" id="543379"/>
    <lineage>
        <taxon>Eukaryota</taxon>
        <taxon>Metazoa</taxon>
        <taxon>Ecdysozoa</taxon>
        <taxon>Arthropoda</taxon>
        <taxon>Hexapoda</taxon>
        <taxon>Insecta</taxon>
        <taxon>Pterygota</taxon>
        <taxon>Neoptera</taxon>
        <taxon>Endopterygota</taxon>
        <taxon>Hymenoptera</taxon>
        <taxon>Apocrita</taxon>
        <taxon>Proctotrupomorpha</taxon>
        <taxon>Chalcidoidea</taxon>
        <taxon>Pteromalidae</taxon>
        <taxon>Pteromalinae</taxon>
        <taxon>Trichomalopsis</taxon>
    </lineage>
</organism>
<protein>
    <submittedName>
        <fullName evidence="2">Uncharacterized protein</fullName>
    </submittedName>
</protein>
<sequence length="26" mass="2791">MFALSFSEVEKTPRIGPQGRSPGALD</sequence>